<dbReference type="EMBL" id="JAEHOE010000029">
    <property type="protein sequence ID" value="KAG2494705.1"/>
    <property type="molecule type" value="Genomic_DNA"/>
</dbReference>
<keyword evidence="3" id="KW-1185">Reference proteome</keyword>
<reference evidence="2" key="1">
    <citation type="journal article" date="2020" name="bioRxiv">
        <title>Comparative genomics of Chlamydomonas.</title>
        <authorList>
            <person name="Craig R.J."/>
            <person name="Hasan A.R."/>
            <person name="Ness R.W."/>
            <person name="Keightley P.D."/>
        </authorList>
    </citation>
    <scope>NUCLEOTIDE SEQUENCE</scope>
    <source>
        <strain evidence="2">CCAP 11/70</strain>
    </source>
</reference>
<protein>
    <recommendedName>
        <fullName evidence="4">Adhesin domain-containing protein</fullName>
    </recommendedName>
</protein>
<accession>A0A835Y970</accession>
<evidence type="ECO:0000313" key="2">
    <source>
        <dbReference type="EMBL" id="KAG2494705.1"/>
    </source>
</evidence>
<feature type="compositionally biased region" description="Gly residues" evidence="1">
    <location>
        <begin position="307"/>
        <end position="319"/>
    </location>
</feature>
<feature type="region of interest" description="Disordered" evidence="1">
    <location>
        <begin position="266"/>
        <end position="319"/>
    </location>
</feature>
<evidence type="ECO:0000256" key="1">
    <source>
        <dbReference type="SAM" id="MobiDB-lite"/>
    </source>
</evidence>
<gene>
    <name evidence="2" type="ORF">HYH03_007219</name>
</gene>
<comment type="caution">
    <text evidence="2">The sequence shown here is derived from an EMBL/GenBank/DDBJ whole genome shotgun (WGS) entry which is preliminary data.</text>
</comment>
<name>A0A835Y970_9CHLO</name>
<dbReference type="OrthoDB" id="545072at2759"/>
<evidence type="ECO:0008006" key="4">
    <source>
        <dbReference type="Google" id="ProtNLM"/>
    </source>
</evidence>
<sequence>MSLDISTTDAPVHVAKLVEADLRVASGRGPLQLGSVRALQADVQAGGVQGGEMSGTRVFIASSGPIGLRRLVGGTMDLTVTTAPAPAASANADPAVALESAYGGRLVISTDGGAVRLGTTDCGDHLAPALAAAVGSRAAAAAGSVAAAAGEGDGGLFVSTRGGAVAVEGLEGVSELSSGGGAIQVRMQSGLRYARLRSGGGRVALSLDPAAALGRLEVVNAAAVTVDPALQPHVHALDGAGASQAPGGHGAGTGPGAVWRARVDAAPSAAPGGGHGRGGGGGGLGRRSPFQPVPAAEEGTPLVSGSSVGGGSGGVAGPEGVWGAGAEVWVDAGGGEVELRWVGWREVLEAKMREARELGA</sequence>
<evidence type="ECO:0000313" key="3">
    <source>
        <dbReference type="Proteomes" id="UP000612055"/>
    </source>
</evidence>
<organism evidence="2 3">
    <name type="scientific">Edaphochlamys debaryana</name>
    <dbReference type="NCBI Taxonomy" id="47281"/>
    <lineage>
        <taxon>Eukaryota</taxon>
        <taxon>Viridiplantae</taxon>
        <taxon>Chlorophyta</taxon>
        <taxon>core chlorophytes</taxon>
        <taxon>Chlorophyceae</taxon>
        <taxon>CS clade</taxon>
        <taxon>Chlamydomonadales</taxon>
        <taxon>Chlamydomonadales incertae sedis</taxon>
        <taxon>Edaphochlamys</taxon>
    </lineage>
</organism>
<feature type="compositionally biased region" description="Gly residues" evidence="1">
    <location>
        <begin position="271"/>
        <end position="285"/>
    </location>
</feature>
<proteinExistence type="predicted"/>
<dbReference type="AlphaFoldDB" id="A0A835Y970"/>
<dbReference type="Proteomes" id="UP000612055">
    <property type="component" value="Unassembled WGS sequence"/>
</dbReference>